<dbReference type="PROSITE" id="PS50294">
    <property type="entry name" value="WD_REPEATS_REGION"/>
    <property type="match status" value="1"/>
</dbReference>
<dbReference type="PANTHER" id="PTHR15574:SF21">
    <property type="entry name" value="DDB1- AND CUL4-ASSOCIATED FACTOR 8"/>
    <property type="match status" value="1"/>
</dbReference>
<feature type="region of interest" description="Disordered" evidence="4">
    <location>
        <begin position="217"/>
        <end position="268"/>
    </location>
</feature>
<dbReference type="Gene3D" id="2.130.10.10">
    <property type="entry name" value="YVTN repeat-like/Quinoprotein amine dehydrogenase"/>
    <property type="match status" value="1"/>
</dbReference>
<dbReference type="GO" id="GO:0080008">
    <property type="term" value="C:Cul4-RING E3 ubiquitin ligase complex"/>
    <property type="evidence" value="ECO:0007669"/>
    <property type="project" value="TreeGrafter"/>
</dbReference>
<dbReference type="InterPro" id="IPR036322">
    <property type="entry name" value="WD40_repeat_dom_sf"/>
</dbReference>
<dbReference type="PROSITE" id="PS50082">
    <property type="entry name" value="WD_REPEATS_2"/>
    <property type="match status" value="1"/>
</dbReference>
<dbReference type="InterPro" id="IPR001680">
    <property type="entry name" value="WD40_rpt"/>
</dbReference>
<dbReference type="SMART" id="SM00320">
    <property type="entry name" value="WD40"/>
    <property type="match status" value="7"/>
</dbReference>
<keyword evidence="1 3" id="KW-0853">WD repeat</keyword>
<evidence type="ECO:0000256" key="1">
    <source>
        <dbReference type="ARBA" id="ARBA00022574"/>
    </source>
</evidence>
<reference evidence="5" key="2">
    <citation type="submission" date="2020-05" db="UniProtKB">
        <authorList>
            <consortium name="EnsemblMetazoa"/>
        </authorList>
    </citation>
    <scope>IDENTIFICATION</scope>
    <source>
        <strain evidence="5">FAR1</strain>
    </source>
</reference>
<dbReference type="VEuPathDB" id="VectorBase:AFAF009426"/>
<organism evidence="5 6">
    <name type="scientific">Anopheles farauti</name>
    <dbReference type="NCBI Taxonomy" id="69004"/>
    <lineage>
        <taxon>Eukaryota</taxon>
        <taxon>Metazoa</taxon>
        <taxon>Ecdysozoa</taxon>
        <taxon>Arthropoda</taxon>
        <taxon>Hexapoda</taxon>
        <taxon>Insecta</taxon>
        <taxon>Pterygota</taxon>
        <taxon>Neoptera</taxon>
        <taxon>Endopterygota</taxon>
        <taxon>Diptera</taxon>
        <taxon>Nematocera</taxon>
        <taxon>Culicoidea</taxon>
        <taxon>Culicidae</taxon>
        <taxon>Anophelinae</taxon>
        <taxon>Anopheles</taxon>
    </lineage>
</organism>
<dbReference type="InterPro" id="IPR015943">
    <property type="entry name" value="WD40/YVTN_repeat-like_dom_sf"/>
</dbReference>
<dbReference type="SUPFAM" id="SSF50978">
    <property type="entry name" value="WD40 repeat-like"/>
    <property type="match status" value="1"/>
</dbReference>
<evidence type="ECO:0000256" key="3">
    <source>
        <dbReference type="PROSITE-ProRule" id="PRU00221"/>
    </source>
</evidence>
<feature type="repeat" description="WD" evidence="3">
    <location>
        <begin position="357"/>
        <end position="398"/>
    </location>
</feature>
<reference evidence="6" key="1">
    <citation type="submission" date="2014-01" db="EMBL/GenBank/DDBJ databases">
        <title>The Genome Sequence of Anopheles farauti FAR1 (V2).</title>
        <authorList>
            <consortium name="The Broad Institute Genomics Platform"/>
            <person name="Neafsey D.E."/>
            <person name="Besansky N."/>
            <person name="Howell P."/>
            <person name="Walton C."/>
            <person name="Young S.K."/>
            <person name="Zeng Q."/>
            <person name="Gargeya S."/>
            <person name="Fitzgerald M."/>
            <person name="Haas B."/>
            <person name="Abouelleil A."/>
            <person name="Allen A.W."/>
            <person name="Alvarado L."/>
            <person name="Arachchi H.M."/>
            <person name="Berlin A.M."/>
            <person name="Chapman S.B."/>
            <person name="Gainer-Dewar J."/>
            <person name="Goldberg J."/>
            <person name="Griggs A."/>
            <person name="Gujja S."/>
            <person name="Hansen M."/>
            <person name="Howarth C."/>
            <person name="Imamovic A."/>
            <person name="Ireland A."/>
            <person name="Larimer J."/>
            <person name="McCowan C."/>
            <person name="Murphy C."/>
            <person name="Pearson M."/>
            <person name="Poon T.W."/>
            <person name="Priest M."/>
            <person name="Roberts A."/>
            <person name="Saif S."/>
            <person name="Shea T."/>
            <person name="Sisk P."/>
            <person name="Sykes S."/>
            <person name="Wortman J."/>
            <person name="Nusbaum C."/>
            <person name="Birren B."/>
        </authorList>
    </citation>
    <scope>NUCLEOTIDE SEQUENCE [LARGE SCALE GENOMIC DNA]</scope>
    <source>
        <strain evidence="6">FAR1</strain>
    </source>
</reference>
<dbReference type="EMBL" id="AXCN02000423">
    <property type="status" value="NOT_ANNOTATED_CDS"/>
    <property type="molecule type" value="Genomic_DNA"/>
</dbReference>
<dbReference type="PANTHER" id="PTHR15574">
    <property type="entry name" value="WD REPEAT DOMAIN-CONTAINING FAMILY"/>
    <property type="match status" value="1"/>
</dbReference>
<evidence type="ECO:0000256" key="4">
    <source>
        <dbReference type="SAM" id="MobiDB-lite"/>
    </source>
</evidence>
<dbReference type="STRING" id="69004.A0A182QG08"/>
<dbReference type="AlphaFoldDB" id="A0A182QG08"/>
<dbReference type="Pfam" id="PF00400">
    <property type="entry name" value="WD40"/>
    <property type="match status" value="2"/>
</dbReference>
<feature type="compositionally biased region" description="Acidic residues" evidence="4">
    <location>
        <begin position="112"/>
        <end position="123"/>
    </location>
</feature>
<feature type="compositionally biased region" description="Polar residues" evidence="4">
    <location>
        <begin position="63"/>
        <end position="79"/>
    </location>
</feature>
<name>A0A182QG08_9DIPT</name>
<keyword evidence="6" id="KW-1185">Reference proteome</keyword>
<feature type="compositionally biased region" description="Low complexity" evidence="4">
    <location>
        <begin position="80"/>
        <end position="99"/>
    </location>
</feature>
<feature type="region of interest" description="Disordered" evidence="4">
    <location>
        <begin position="1"/>
        <end position="126"/>
    </location>
</feature>
<evidence type="ECO:0008006" key="7">
    <source>
        <dbReference type="Google" id="ProtNLM"/>
    </source>
</evidence>
<sequence>MLIGLALQNTMDESSSKNEKNDGDESCPSKKMKIEDSQQPSTSSTGASSSSNDAKSTHKGSSDNESTAPSNQNDGTEAGSSAAPSSNPSNSNSSSLNPNGVNVDRLAHGSVDEDDDDDGEEGNAEVRADIAYMMNLERSVERLRRNVRRLANQRDRARNGLSGAGNIADELDSLSGEEAPVEIPRNPDRNDANRIREELANDIVELLAPSLFDFDSSNNSNEAARIDDVSDGEDNRGFEYANDSESETSSSSQSSSSPTSSSNSSDTFHYSDNSDFDVDYPIDGDNDIDVYRLNCLKTSSVKCQWNILREISQRQHGVNFRKPPPATVGGQYSPSKFQKRAYGSVNLVKRLGLMHKLVHHTGCVNCLNFHPSGRILASGSDDLRINLWNWEAKKLIKSIRSGHKNNVFQTRFLVCDGYDENEIELISTGRDGQVRHTVVTPSGHVSTKVIFRGAQPIHKVAMPARNDHMFLMAGEDQKVRLCDMRQAKVQLVVDVGKRLFSIATHPYDSKFCVSGNDSVVRVYDMRRAQKPLKKLVPGRSEADENHIPYKSVTCAVYNHDGSEILASYSDDDIFLFNADEPVEVVKHTSRFQGHCNIQTIKGVNFFGLQSEYVMSGSDCGYIYIWEKSSQRIVNWLRSSPGSVVNCLEPHPDFPILATSGVDDDIKIWVPKGLKDDQTAPVFDPNDLRRYVGRNINSRNPFHSSDTMRTSAMLFQPLRSRRTLQMWPNEDTLDEDDYNLGGRSRLDCSPS</sequence>
<feature type="compositionally biased region" description="Basic and acidic residues" evidence="4">
    <location>
        <begin position="14"/>
        <end position="23"/>
    </location>
</feature>
<protein>
    <recommendedName>
        <fullName evidence="7">WD repeat-containing protein 55 homolog</fullName>
    </recommendedName>
</protein>
<dbReference type="InterPro" id="IPR045151">
    <property type="entry name" value="DCAF8"/>
</dbReference>
<feature type="compositionally biased region" description="Low complexity" evidence="4">
    <location>
        <begin position="247"/>
        <end position="265"/>
    </location>
</feature>
<evidence type="ECO:0000256" key="2">
    <source>
        <dbReference type="ARBA" id="ARBA00022737"/>
    </source>
</evidence>
<dbReference type="EnsemblMetazoa" id="AFAF009426-RA">
    <property type="protein sequence ID" value="AFAF009426-PA"/>
    <property type="gene ID" value="AFAF009426"/>
</dbReference>
<feature type="compositionally biased region" description="Basic and acidic residues" evidence="4">
    <location>
        <begin position="224"/>
        <end position="237"/>
    </location>
</feature>
<dbReference type="Proteomes" id="UP000075886">
    <property type="component" value="Unassembled WGS sequence"/>
</dbReference>
<keyword evidence="2" id="KW-0677">Repeat</keyword>
<feature type="region of interest" description="Disordered" evidence="4">
    <location>
        <begin position="729"/>
        <end position="750"/>
    </location>
</feature>
<accession>A0A182QG08</accession>
<evidence type="ECO:0000313" key="6">
    <source>
        <dbReference type="Proteomes" id="UP000075886"/>
    </source>
</evidence>
<dbReference type="GO" id="GO:0005737">
    <property type="term" value="C:cytoplasm"/>
    <property type="evidence" value="ECO:0007669"/>
    <property type="project" value="TreeGrafter"/>
</dbReference>
<feature type="compositionally biased region" description="Low complexity" evidence="4">
    <location>
        <begin position="37"/>
        <end position="51"/>
    </location>
</feature>
<proteinExistence type="predicted"/>
<feature type="region of interest" description="Disordered" evidence="4">
    <location>
        <begin position="158"/>
        <end position="192"/>
    </location>
</feature>
<evidence type="ECO:0000313" key="5">
    <source>
        <dbReference type="EnsemblMetazoa" id="AFAF009426-PA"/>
    </source>
</evidence>